<name>A0A8T7LVG4_9CHLR</name>
<dbReference type="Pfam" id="PF01882">
    <property type="entry name" value="DUF58"/>
    <property type="match status" value="1"/>
</dbReference>
<evidence type="ECO:0000313" key="3">
    <source>
        <dbReference type="EMBL" id="WJW66755.1"/>
    </source>
</evidence>
<protein>
    <submittedName>
        <fullName evidence="2">DUF58 domain-containing protein</fullName>
    </submittedName>
</protein>
<dbReference type="Proteomes" id="UP000521676">
    <property type="component" value="Unassembled WGS sequence"/>
</dbReference>
<gene>
    <name evidence="2" type="ORF">HXX08_03255</name>
    <name evidence="3" type="ORF">OZ401_002570</name>
</gene>
<dbReference type="InterPro" id="IPR036465">
    <property type="entry name" value="vWFA_dom_sf"/>
</dbReference>
<evidence type="ECO:0000313" key="5">
    <source>
        <dbReference type="Proteomes" id="UP001431572"/>
    </source>
</evidence>
<keyword evidence="5" id="KW-1185">Reference proteome</keyword>
<dbReference type="Proteomes" id="UP001431572">
    <property type="component" value="Chromosome 1"/>
</dbReference>
<dbReference type="PANTHER" id="PTHR33608">
    <property type="entry name" value="BLL2464 PROTEIN"/>
    <property type="match status" value="1"/>
</dbReference>
<dbReference type="RefSeq" id="WP_341468647.1">
    <property type="nucleotide sequence ID" value="NZ_CP128399.1"/>
</dbReference>
<sequence>MPSLLDEDFLRKIDRLVLVSKRMRMGSLKGERRSVKRGTSVEFADYRNYTHGDDLRQVDWNIYARLEKVFIKLFEEEEELTVHMLLDCSRSMDWSGPDSEMLEGDNRANPTYNKLWYAKRVAAAISYMGLAAMDRVTISGLSALGNSNELRMPIIRGKNQTVRMIRFVEKLQAGGTEDLNTALRNYSSQIRYGGLVFLISDLLTPGGCFEGLRALQNAGFEVNVINVLSPDEINPVLRGDLKLVDIETGEFQEVSIDNKALEMYRQEFNLWQREIIDFCQRRAINYIQVDTTVPFDDLVLHYMRRRGLVA</sequence>
<evidence type="ECO:0000313" key="2">
    <source>
        <dbReference type="EMBL" id="NWJ44873.1"/>
    </source>
</evidence>
<dbReference type="InterPro" id="IPR002881">
    <property type="entry name" value="DUF58"/>
</dbReference>
<reference evidence="3" key="2">
    <citation type="journal article" date="2024" name="Nature">
        <title>Anoxygenic phototroph of the Chloroflexota uses a type I reaction centre.</title>
        <authorList>
            <person name="Tsuji J.M."/>
            <person name="Shaw N.A."/>
            <person name="Nagashima S."/>
            <person name="Venkiteswaran J.J."/>
            <person name="Schiff S.L."/>
            <person name="Watanabe T."/>
            <person name="Fukui M."/>
            <person name="Hanada S."/>
            <person name="Tank M."/>
            <person name="Neufeld J.D."/>
        </authorList>
    </citation>
    <scope>NUCLEOTIDE SEQUENCE</scope>
    <source>
        <strain evidence="3">L227-S17</strain>
    </source>
</reference>
<organism evidence="2 4">
    <name type="scientific">Candidatus Chlorohelix allophototropha</name>
    <dbReference type="NCBI Taxonomy" id="3003348"/>
    <lineage>
        <taxon>Bacteria</taxon>
        <taxon>Bacillati</taxon>
        <taxon>Chloroflexota</taxon>
        <taxon>Chloroflexia</taxon>
        <taxon>Candidatus Chloroheliales</taxon>
        <taxon>Candidatus Chloroheliaceae</taxon>
        <taxon>Candidatus Chlorohelix</taxon>
    </lineage>
</organism>
<dbReference type="PANTHER" id="PTHR33608:SF7">
    <property type="entry name" value="DUF58 DOMAIN-CONTAINING PROTEIN"/>
    <property type="match status" value="1"/>
</dbReference>
<feature type="domain" description="DUF58" evidence="1">
    <location>
        <begin position="45"/>
        <end position="261"/>
    </location>
</feature>
<dbReference type="EMBL" id="JACATZ010000001">
    <property type="protein sequence ID" value="NWJ44873.1"/>
    <property type="molecule type" value="Genomic_DNA"/>
</dbReference>
<reference evidence="2 4" key="1">
    <citation type="submission" date="2020-06" db="EMBL/GenBank/DDBJ databases">
        <title>Anoxygenic phototrophic Chloroflexota member uses a Type I reaction center.</title>
        <authorList>
            <person name="Tsuji J.M."/>
            <person name="Shaw N.A."/>
            <person name="Nagashima S."/>
            <person name="Venkiteswaran J."/>
            <person name="Schiff S.L."/>
            <person name="Hanada S."/>
            <person name="Tank M."/>
            <person name="Neufeld J.D."/>
        </authorList>
    </citation>
    <scope>NUCLEOTIDE SEQUENCE [LARGE SCALE GENOMIC DNA]</scope>
    <source>
        <strain evidence="2">L227-S17</strain>
    </source>
</reference>
<dbReference type="EMBL" id="CP128399">
    <property type="protein sequence ID" value="WJW66755.1"/>
    <property type="molecule type" value="Genomic_DNA"/>
</dbReference>
<accession>A0A8T7LVG4</accession>
<dbReference type="SUPFAM" id="SSF53300">
    <property type="entry name" value="vWA-like"/>
    <property type="match status" value="1"/>
</dbReference>
<proteinExistence type="predicted"/>
<evidence type="ECO:0000259" key="1">
    <source>
        <dbReference type="Pfam" id="PF01882"/>
    </source>
</evidence>
<dbReference type="AlphaFoldDB" id="A0A8T7LVG4"/>
<evidence type="ECO:0000313" key="4">
    <source>
        <dbReference type="Proteomes" id="UP000521676"/>
    </source>
</evidence>